<dbReference type="PATRIC" id="fig|279058.17.peg.446"/>
<dbReference type="PROSITE" id="PS50928">
    <property type="entry name" value="ABC_TM1"/>
    <property type="match status" value="1"/>
</dbReference>
<feature type="transmembrane region" description="Helical" evidence="8">
    <location>
        <begin position="198"/>
        <end position="222"/>
    </location>
</feature>
<feature type="transmembrane region" description="Helical" evidence="8">
    <location>
        <begin position="165"/>
        <end position="186"/>
    </location>
</feature>
<keyword evidence="3 8" id="KW-0813">Transport</keyword>
<dbReference type="EMBL" id="CP013235">
    <property type="protein sequence ID" value="AMP08225.1"/>
    <property type="molecule type" value="Genomic_DNA"/>
</dbReference>
<feature type="transmembrane region" description="Helical" evidence="8">
    <location>
        <begin position="32"/>
        <end position="53"/>
    </location>
</feature>
<dbReference type="InterPro" id="IPR043429">
    <property type="entry name" value="ArtM/GltK/GlnP/TcyL/YhdX-like"/>
</dbReference>
<keyword evidence="7 8" id="KW-0472">Membrane</keyword>
<dbReference type="GO" id="GO:0022857">
    <property type="term" value="F:transmembrane transporter activity"/>
    <property type="evidence" value="ECO:0007669"/>
    <property type="project" value="InterPro"/>
</dbReference>
<dbReference type="Pfam" id="PF00528">
    <property type="entry name" value="BPD_transp_1"/>
    <property type="match status" value="1"/>
</dbReference>
<keyword evidence="5 8" id="KW-0812">Transmembrane</keyword>
<evidence type="ECO:0000256" key="3">
    <source>
        <dbReference type="ARBA" id="ARBA00022448"/>
    </source>
</evidence>
<accession>A0A127QEH3</accession>
<dbReference type="AlphaFoldDB" id="A0A127QEH3"/>
<evidence type="ECO:0000256" key="5">
    <source>
        <dbReference type="ARBA" id="ARBA00022692"/>
    </source>
</evidence>
<reference evidence="10 11" key="1">
    <citation type="submission" date="2015-11" db="EMBL/GenBank/DDBJ databases">
        <title>Exploring the genomic traits of fungus-feeding bacterial genus Collimonas.</title>
        <authorList>
            <person name="Song C."/>
            <person name="Schmidt R."/>
            <person name="de Jager V."/>
            <person name="Krzyzanowska D."/>
            <person name="Jongedijk E."/>
            <person name="Cankar K."/>
            <person name="Beekwilder J."/>
            <person name="van Veen A."/>
            <person name="de Boer W."/>
            <person name="van Veen J.A."/>
            <person name="Garbeva P."/>
        </authorList>
    </citation>
    <scope>NUCLEOTIDE SEQUENCE [LARGE SCALE GENOMIC DNA]</scope>
    <source>
        <strain evidence="10 11">Ter282</strain>
    </source>
</reference>
<protein>
    <submittedName>
        <fullName evidence="10">Amino ABC transporter, permease, 3-TM region, His/Glu/Gln/Arg/opine family domain protein</fullName>
    </submittedName>
</protein>
<evidence type="ECO:0000256" key="4">
    <source>
        <dbReference type="ARBA" id="ARBA00022475"/>
    </source>
</evidence>
<dbReference type="SUPFAM" id="SSF161098">
    <property type="entry name" value="MetI-like"/>
    <property type="match status" value="1"/>
</dbReference>
<feature type="transmembrane region" description="Helical" evidence="8">
    <location>
        <begin position="338"/>
        <end position="356"/>
    </location>
</feature>
<feature type="transmembrane region" description="Helical" evidence="8">
    <location>
        <begin position="307"/>
        <end position="326"/>
    </location>
</feature>
<keyword evidence="11" id="KW-1185">Reference proteome</keyword>
<feature type="transmembrane region" description="Helical" evidence="8">
    <location>
        <begin position="234"/>
        <end position="251"/>
    </location>
</feature>
<evidence type="ECO:0000256" key="6">
    <source>
        <dbReference type="ARBA" id="ARBA00022989"/>
    </source>
</evidence>
<comment type="similarity">
    <text evidence="2">Belongs to the binding-protein-dependent transport system permease family. HisMQ subfamily.</text>
</comment>
<dbReference type="Proteomes" id="UP000071778">
    <property type="component" value="Chromosome"/>
</dbReference>
<evidence type="ECO:0000256" key="1">
    <source>
        <dbReference type="ARBA" id="ARBA00004429"/>
    </source>
</evidence>
<dbReference type="GO" id="GO:0006865">
    <property type="term" value="P:amino acid transport"/>
    <property type="evidence" value="ECO:0007669"/>
    <property type="project" value="TreeGrafter"/>
</dbReference>
<keyword evidence="6 8" id="KW-1133">Transmembrane helix</keyword>
<dbReference type="Gene3D" id="1.10.3720.10">
    <property type="entry name" value="MetI-like"/>
    <property type="match status" value="1"/>
</dbReference>
<dbReference type="RefSeq" id="WP_231879135.1">
    <property type="nucleotide sequence ID" value="NZ_CP013233.1"/>
</dbReference>
<proteinExistence type="inferred from homology"/>
<sequence>MHGIMKSSCAASSVKPRTSSLSKAWLWCRKNLFGGVFNTVVTCVIVVLALSVLPSAFNWAIRNAVFAPDSAACRAAAEHGACWGVIAAKYRIMLFGRYPFPEQWRPLCVTIALVFLLVLSCWRRMWRAGLLVVWLVTLLSAFFMLRGGLFGLDPVETERWGGLPLTMLLSMVSLALSFPLAVMIALGRRSRMPVIKALCVLFVEIVRGVPLISVLFMASFMFPFLLPQGVSIDVLVRVLVGLTLFTGAYLAEAVRAGLQAIPKGQVEAAHAIGLSTWQTNRKIVLPQALRLVVPSMMNTLIGTFKDTSLVTIVGLFELTGALQLALADAEWRRFYIEGQLFMAAIYFVFCFSMSRYSRWIERHLNRGTRRQ</sequence>
<feature type="domain" description="ABC transmembrane type-1" evidence="9">
    <location>
        <begin position="163"/>
        <end position="353"/>
    </location>
</feature>
<evidence type="ECO:0000256" key="2">
    <source>
        <dbReference type="ARBA" id="ARBA00010072"/>
    </source>
</evidence>
<evidence type="ECO:0000259" key="9">
    <source>
        <dbReference type="PROSITE" id="PS50928"/>
    </source>
</evidence>
<feature type="transmembrane region" description="Helical" evidence="8">
    <location>
        <begin position="103"/>
        <end position="121"/>
    </location>
</feature>
<dbReference type="InterPro" id="IPR010065">
    <property type="entry name" value="AA_ABC_transptr_permease_3TM"/>
</dbReference>
<organism evidence="10 11">
    <name type="scientific">Collimonas arenae</name>
    <dbReference type="NCBI Taxonomy" id="279058"/>
    <lineage>
        <taxon>Bacteria</taxon>
        <taxon>Pseudomonadati</taxon>
        <taxon>Pseudomonadota</taxon>
        <taxon>Betaproteobacteria</taxon>
        <taxon>Burkholderiales</taxon>
        <taxon>Oxalobacteraceae</taxon>
        <taxon>Collimonas</taxon>
    </lineage>
</organism>
<dbReference type="InterPro" id="IPR035906">
    <property type="entry name" value="MetI-like_sf"/>
</dbReference>
<comment type="subcellular location">
    <subcellularLocation>
        <location evidence="1">Cell inner membrane</location>
        <topology evidence="1">Multi-pass membrane protein</topology>
    </subcellularLocation>
    <subcellularLocation>
        <location evidence="8">Cell membrane</location>
        <topology evidence="8">Multi-pass membrane protein</topology>
    </subcellularLocation>
</comment>
<dbReference type="NCBIfam" id="TIGR01726">
    <property type="entry name" value="HEQRo_perm_3TM"/>
    <property type="match status" value="1"/>
</dbReference>
<gene>
    <name evidence="10" type="ORF">CAter282_0409</name>
</gene>
<evidence type="ECO:0000256" key="7">
    <source>
        <dbReference type="ARBA" id="ARBA00023136"/>
    </source>
</evidence>
<dbReference type="PANTHER" id="PTHR30614:SF41">
    <property type="entry name" value="INNER MEMBRANE AMINO-ACID ABC TRANSPORTER PERMEASE PROTEIN YHDY"/>
    <property type="match status" value="1"/>
</dbReference>
<keyword evidence="4" id="KW-1003">Cell membrane</keyword>
<dbReference type="PANTHER" id="PTHR30614">
    <property type="entry name" value="MEMBRANE COMPONENT OF AMINO ACID ABC TRANSPORTER"/>
    <property type="match status" value="1"/>
</dbReference>
<dbReference type="InterPro" id="IPR000515">
    <property type="entry name" value="MetI-like"/>
</dbReference>
<name>A0A127QEH3_9BURK</name>
<dbReference type="CDD" id="cd06261">
    <property type="entry name" value="TM_PBP2"/>
    <property type="match status" value="1"/>
</dbReference>
<evidence type="ECO:0000256" key="8">
    <source>
        <dbReference type="RuleBase" id="RU363032"/>
    </source>
</evidence>
<evidence type="ECO:0000313" key="10">
    <source>
        <dbReference type="EMBL" id="AMP08225.1"/>
    </source>
</evidence>
<dbReference type="GO" id="GO:0043190">
    <property type="term" value="C:ATP-binding cassette (ABC) transporter complex"/>
    <property type="evidence" value="ECO:0007669"/>
    <property type="project" value="InterPro"/>
</dbReference>
<evidence type="ECO:0000313" key="11">
    <source>
        <dbReference type="Proteomes" id="UP000071778"/>
    </source>
</evidence>
<feature type="transmembrane region" description="Helical" evidence="8">
    <location>
        <begin position="128"/>
        <end position="145"/>
    </location>
</feature>